<dbReference type="AlphaFoldDB" id="A0A7S1AHZ2"/>
<name>A0A7S1AHZ2_NOCSC</name>
<accession>A0A7S1AHZ2</accession>
<keyword evidence="1" id="KW-0808">Transferase</keyword>
<evidence type="ECO:0000256" key="2">
    <source>
        <dbReference type="ARBA" id="ARBA00023180"/>
    </source>
</evidence>
<protein>
    <recommendedName>
        <fullName evidence="6">Sulfotransferase domain-containing protein</fullName>
    </recommendedName>
</protein>
<keyword evidence="5" id="KW-0472">Membrane</keyword>
<feature type="binding site" evidence="4">
    <location>
        <position position="213"/>
    </location>
    <ligand>
        <name>3'-phosphoadenylyl sulfate</name>
        <dbReference type="ChEBI" id="CHEBI:58339"/>
    </ligand>
</feature>
<proteinExistence type="predicted"/>
<keyword evidence="5" id="KW-0812">Transmembrane</keyword>
<feature type="domain" description="Sulfotransferase" evidence="6">
    <location>
        <begin position="356"/>
        <end position="420"/>
    </location>
</feature>
<dbReference type="PANTHER" id="PTHR10605:SF56">
    <property type="entry name" value="BIFUNCTIONAL HEPARAN SULFATE N-DEACETYLASE_N-SULFOTRANSFERASE"/>
    <property type="match status" value="1"/>
</dbReference>
<sequence>MSRKNKEVSRCSPCVGLCIVGYCCILGSVTTLFVLSDVEPKLQRWLRVEEGRALANAPSDPELGNRCGPNGTRRCTWHVTPSKTPGDRQCCCEEGPARGGGLVCLPYFFIIGAQKSGTTALFSYMIRSSNVLPSKTKEIHFFDRFDDMLTEWPQEVNKYLESFHRNKDPASLVTVDTSPSYVLSARTGRVLRSWLPQSKLVLVLREPVDRAFSEYQMVHRRGEFWDNLAVVVDADARGVRDCLLAVIKRKTVKSRTPLEEVRFCLRRLDPQLPFADRFIQFVRSNTKDAHALNRLLPEKAQNVSWNWSLRPSSFSTSFAMRVRTEIQELGGCPKKSDNRTACLPHSETSNIEAGAHLSRGMYANQIKGWLESFPATQLHIVSHSKLLKDSVHAVSSVCRFLGIPLFVTRALTSEELDLTIQTKFPLFWKEGWVINATTPPEKLPEALRVKLNNFFRPYNEQLARILVSTFGWSTEAAADPY</sequence>
<keyword evidence="5" id="KW-1133">Transmembrane helix</keyword>
<dbReference type="SUPFAM" id="SSF52540">
    <property type="entry name" value="P-loop containing nucleoside triphosphate hydrolases"/>
    <property type="match status" value="1"/>
</dbReference>
<dbReference type="EMBL" id="HBFQ01040347">
    <property type="protein sequence ID" value="CAD8854259.1"/>
    <property type="molecule type" value="Transcribed_RNA"/>
</dbReference>
<evidence type="ECO:0000313" key="7">
    <source>
        <dbReference type="EMBL" id="CAD8854259.1"/>
    </source>
</evidence>
<feature type="active site" description="For sulfotransferase activity" evidence="3">
    <location>
        <position position="115"/>
    </location>
</feature>
<dbReference type="InterPro" id="IPR027417">
    <property type="entry name" value="P-loop_NTPase"/>
</dbReference>
<organism evidence="7">
    <name type="scientific">Noctiluca scintillans</name>
    <name type="common">Sea sparkle</name>
    <name type="synonym">Red tide dinoflagellate</name>
    <dbReference type="NCBI Taxonomy" id="2966"/>
    <lineage>
        <taxon>Eukaryota</taxon>
        <taxon>Sar</taxon>
        <taxon>Alveolata</taxon>
        <taxon>Dinophyceae</taxon>
        <taxon>Noctilucales</taxon>
        <taxon>Noctilucaceae</taxon>
        <taxon>Noctiluca</taxon>
    </lineage>
</organism>
<gene>
    <name evidence="7" type="ORF">NSCI0253_LOCUS28610</name>
</gene>
<evidence type="ECO:0000256" key="3">
    <source>
        <dbReference type="PIRSR" id="PIRSR637359-1"/>
    </source>
</evidence>
<dbReference type="Pfam" id="PF00685">
    <property type="entry name" value="Sulfotransfer_1"/>
    <property type="match status" value="2"/>
</dbReference>
<evidence type="ECO:0000259" key="6">
    <source>
        <dbReference type="Pfam" id="PF00685"/>
    </source>
</evidence>
<feature type="binding site" evidence="4">
    <location>
        <position position="205"/>
    </location>
    <ligand>
        <name>3'-phosphoadenylyl sulfate</name>
        <dbReference type="ChEBI" id="CHEBI:58339"/>
    </ligand>
</feature>
<reference evidence="7" key="1">
    <citation type="submission" date="2021-01" db="EMBL/GenBank/DDBJ databases">
        <authorList>
            <person name="Corre E."/>
            <person name="Pelletier E."/>
            <person name="Niang G."/>
            <person name="Scheremetjew M."/>
            <person name="Finn R."/>
            <person name="Kale V."/>
            <person name="Holt S."/>
            <person name="Cochrane G."/>
            <person name="Meng A."/>
            <person name="Brown T."/>
            <person name="Cohen L."/>
        </authorList>
    </citation>
    <scope>NUCLEOTIDE SEQUENCE</scope>
</reference>
<feature type="domain" description="Sulfotransferase" evidence="6">
    <location>
        <begin position="108"/>
        <end position="218"/>
    </location>
</feature>
<dbReference type="InterPro" id="IPR037359">
    <property type="entry name" value="NST/OST"/>
</dbReference>
<keyword evidence="2" id="KW-0325">Glycoprotein</keyword>
<dbReference type="GO" id="GO:0008146">
    <property type="term" value="F:sulfotransferase activity"/>
    <property type="evidence" value="ECO:0007669"/>
    <property type="project" value="InterPro"/>
</dbReference>
<dbReference type="Gene3D" id="3.40.50.300">
    <property type="entry name" value="P-loop containing nucleotide triphosphate hydrolases"/>
    <property type="match status" value="1"/>
</dbReference>
<dbReference type="InterPro" id="IPR000863">
    <property type="entry name" value="Sulfotransferase_dom"/>
</dbReference>
<evidence type="ECO:0000256" key="1">
    <source>
        <dbReference type="ARBA" id="ARBA00022679"/>
    </source>
</evidence>
<dbReference type="PANTHER" id="PTHR10605">
    <property type="entry name" value="HEPARAN SULFATE SULFOTRANSFERASE"/>
    <property type="match status" value="1"/>
</dbReference>
<feature type="transmembrane region" description="Helical" evidence="5">
    <location>
        <begin position="12"/>
        <end position="35"/>
    </location>
</feature>
<evidence type="ECO:0000256" key="4">
    <source>
        <dbReference type="PIRSR" id="PIRSR637359-2"/>
    </source>
</evidence>
<evidence type="ECO:0000256" key="5">
    <source>
        <dbReference type="SAM" id="Phobius"/>
    </source>
</evidence>